<reference evidence="4" key="1">
    <citation type="submission" date="2025-08" db="UniProtKB">
        <authorList>
            <consortium name="RefSeq"/>
        </authorList>
    </citation>
    <scope>IDENTIFICATION</scope>
    <source>
        <tissue evidence="4">Thorax and Abdomen</tissue>
    </source>
</reference>
<evidence type="ECO:0000313" key="3">
    <source>
        <dbReference type="Proteomes" id="UP000829291"/>
    </source>
</evidence>
<dbReference type="OrthoDB" id="8861968at2759"/>
<dbReference type="RefSeq" id="XP_015514793.2">
    <property type="nucleotide sequence ID" value="XM_015659307.2"/>
</dbReference>
<dbReference type="InParanoid" id="A0A6J0BLX5"/>
<feature type="transmembrane region" description="Helical" evidence="2">
    <location>
        <begin position="98"/>
        <end position="117"/>
    </location>
</feature>
<dbReference type="InterPro" id="IPR050327">
    <property type="entry name" value="Proton-linked_MCT"/>
</dbReference>
<dbReference type="AlphaFoldDB" id="A0A6J0BLX5"/>
<dbReference type="SUPFAM" id="SSF103473">
    <property type="entry name" value="MFS general substrate transporter"/>
    <property type="match status" value="1"/>
</dbReference>
<feature type="transmembrane region" description="Helical" evidence="2">
    <location>
        <begin position="65"/>
        <end position="86"/>
    </location>
</feature>
<evidence type="ECO:0000313" key="4">
    <source>
        <dbReference type="RefSeq" id="XP_015514793.2"/>
    </source>
</evidence>
<feature type="region of interest" description="Disordered" evidence="1">
    <location>
        <begin position="255"/>
        <end position="279"/>
    </location>
</feature>
<keyword evidence="3" id="KW-1185">Reference proteome</keyword>
<feature type="transmembrane region" description="Helical" evidence="2">
    <location>
        <begin position="129"/>
        <end position="150"/>
    </location>
</feature>
<feature type="transmembrane region" description="Helical" evidence="2">
    <location>
        <begin position="162"/>
        <end position="185"/>
    </location>
</feature>
<feature type="transmembrane region" description="Helical" evidence="2">
    <location>
        <begin position="409"/>
        <end position="433"/>
    </location>
</feature>
<feature type="transmembrane region" description="Helical" evidence="2">
    <location>
        <begin position="385"/>
        <end position="403"/>
    </location>
</feature>
<feature type="transmembrane region" description="Helical" evidence="2">
    <location>
        <begin position="350"/>
        <end position="373"/>
    </location>
</feature>
<dbReference type="KEGG" id="nlo:107220638"/>
<dbReference type="Gene3D" id="1.20.1250.20">
    <property type="entry name" value="MFS general substrate transporter like domains"/>
    <property type="match status" value="1"/>
</dbReference>
<evidence type="ECO:0000256" key="1">
    <source>
        <dbReference type="SAM" id="MobiDB-lite"/>
    </source>
</evidence>
<feature type="transmembrane region" description="Helical" evidence="2">
    <location>
        <begin position="318"/>
        <end position="338"/>
    </location>
</feature>
<sequence length="500" mass="54380">MPRTQRLRLDNVVTSMAELGPTIPDGGYSWLVFLGIIMIQITVPSVLSMYGVVLSYLHSDSEPDIYLWKGSVTLTPILFTAFWSLADPWSRTIVNLATVPRFVGLTGVALLAIGILASGYLETGGVGAYLARLSAGAVMGIGASTVLLQSENLLRRHFRTRLVLVLTLKRISFSLGIAMMPGYAYMLLQNTGLQTGLLLLSTALLPGILGACAFDAPVLQRTTPYRLLISEEDNELSIRETPDETLSFPNLEEEFRNETEENDGTTTGEPIPTPLFSEGSNSYSYDEPEDDINLFVTPSGSSTTTWLEEFRSLRLIKFWSAVVTWFSIKGCAFSLLVLSPSMAMTQGQGFTTLGQSVTLTTVIGLGTFLPGAASIWSPKTARWRSVYFGTMCWLGSAALWGIVSSSKHVWFLLWAFVGGVSIGGCSVAEESALRDLLGAKGANRALRGLSTIVGLALLFLIFIEDFSTCLRIVSIAELVGGGYWILTPCFGALRARWPQR</sequence>
<feature type="transmembrane region" description="Helical" evidence="2">
    <location>
        <begin position="475"/>
        <end position="493"/>
    </location>
</feature>
<dbReference type="Proteomes" id="UP000829291">
    <property type="component" value="Chromosome 4"/>
</dbReference>
<name>A0A6J0BLX5_NEOLC</name>
<dbReference type="GeneID" id="107220638"/>
<dbReference type="InterPro" id="IPR036259">
    <property type="entry name" value="MFS_trans_sf"/>
</dbReference>
<keyword evidence="2" id="KW-0812">Transmembrane</keyword>
<accession>A0A6J0BLX5</accession>
<proteinExistence type="predicted"/>
<organism evidence="4">
    <name type="scientific">Neodiprion lecontei</name>
    <name type="common">Redheaded pine sawfly</name>
    <dbReference type="NCBI Taxonomy" id="441921"/>
    <lineage>
        <taxon>Eukaryota</taxon>
        <taxon>Metazoa</taxon>
        <taxon>Ecdysozoa</taxon>
        <taxon>Arthropoda</taxon>
        <taxon>Hexapoda</taxon>
        <taxon>Insecta</taxon>
        <taxon>Pterygota</taxon>
        <taxon>Neoptera</taxon>
        <taxon>Endopterygota</taxon>
        <taxon>Hymenoptera</taxon>
        <taxon>Tenthredinoidea</taxon>
        <taxon>Diprionidae</taxon>
        <taxon>Diprioninae</taxon>
        <taxon>Neodiprion</taxon>
    </lineage>
</organism>
<feature type="transmembrane region" description="Helical" evidence="2">
    <location>
        <begin position="30"/>
        <end position="53"/>
    </location>
</feature>
<feature type="transmembrane region" description="Helical" evidence="2">
    <location>
        <begin position="445"/>
        <end position="463"/>
    </location>
</feature>
<keyword evidence="2" id="KW-0472">Membrane</keyword>
<protein>
    <submittedName>
        <fullName evidence="4">Uncharacterized protein LOC107220638 isoform X1</fullName>
    </submittedName>
</protein>
<feature type="transmembrane region" description="Helical" evidence="2">
    <location>
        <begin position="197"/>
        <end position="219"/>
    </location>
</feature>
<keyword evidence="2" id="KW-1133">Transmembrane helix</keyword>
<dbReference type="PANTHER" id="PTHR11360">
    <property type="entry name" value="MONOCARBOXYLATE TRANSPORTER"/>
    <property type="match status" value="1"/>
</dbReference>
<evidence type="ECO:0000256" key="2">
    <source>
        <dbReference type="SAM" id="Phobius"/>
    </source>
</evidence>
<gene>
    <name evidence="4" type="primary">LOC107220638</name>
</gene>